<feature type="chain" id="PRO_5013087301" evidence="2">
    <location>
        <begin position="25"/>
        <end position="560"/>
    </location>
</feature>
<dbReference type="GO" id="GO:1904680">
    <property type="term" value="F:peptide transmembrane transporter activity"/>
    <property type="evidence" value="ECO:0007669"/>
    <property type="project" value="TreeGrafter"/>
</dbReference>
<dbReference type="AlphaFoldDB" id="A0A1M5JBC5"/>
<dbReference type="PIRSF" id="PIRSF002741">
    <property type="entry name" value="MppA"/>
    <property type="match status" value="1"/>
</dbReference>
<dbReference type="InterPro" id="IPR000914">
    <property type="entry name" value="SBP_5_dom"/>
</dbReference>
<dbReference type="InterPro" id="IPR039424">
    <property type="entry name" value="SBP_5"/>
</dbReference>
<protein>
    <submittedName>
        <fullName evidence="4">Peptide/nickel transport system substrate-binding protein</fullName>
    </submittedName>
</protein>
<feature type="signal peptide" evidence="2">
    <location>
        <begin position="1"/>
        <end position="24"/>
    </location>
</feature>
<name>A0A1M5JBC5_STRHI</name>
<dbReference type="GO" id="GO:0043190">
    <property type="term" value="C:ATP-binding cassette (ABC) transporter complex"/>
    <property type="evidence" value="ECO:0007669"/>
    <property type="project" value="InterPro"/>
</dbReference>
<dbReference type="STRING" id="2017.SAMN05444320_108212"/>
<reference evidence="4 5" key="1">
    <citation type="submission" date="2016-11" db="EMBL/GenBank/DDBJ databases">
        <authorList>
            <person name="Jaros S."/>
            <person name="Januszkiewicz K."/>
            <person name="Wedrychowicz H."/>
        </authorList>
    </citation>
    <scope>NUCLEOTIDE SEQUENCE [LARGE SCALE GENOMIC DNA]</scope>
    <source>
        <strain evidence="4 5">DSM 44523</strain>
    </source>
</reference>
<dbReference type="CDD" id="cd08501">
    <property type="entry name" value="PBP2_Lpqw"/>
    <property type="match status" value="1"/>
</dbReference>
<evidence type="ECO:0000256" key="1">
    <source>
        <dbReference type="SAM" id="MobiDB-lite"/>
    </source>
</evidence>
<dbReference type="Gene3D" id="3.10.105.10">
    <property type="entry name" value="Dipeptide-binding Protein, Domain 3"/>
    <property type="match status" value="1"/>
</dbReference>
<sequence length="560" mass="61901">MSRARHRWARLAAPLVAAALLASACGGGGGEGGGQPQQAGKNDINPRPASELKDGGELKLAVNGFPVTFNYLHVNGSEADIFEVVTAFMPTPIHYQADGSAIENKDYLESMELTSKDPQVVTFRLNPKGRWSDGTPITWADYRSQWQAMNKSNDAYLISAANGYDAIGGVDRGRDDFEVKFTFAKKFADWKGIYEILYPQSMTSDPAAFNTGWKERPLVTGGPFKVVEVNSGAKTVSVARDETWWGEKPKLDRIVFRTVPNDTQIDALANGELDVVDIADDLNAYQRATTLPSIELRRALAPNFRHITFNGSKGALLEDVELRLALQKAIDRKVMTNALVGQISPGAQPLNNHIYVQGLKNYKDNSGPVSYDPEAAKRKLDELGWKLEGDVRRRNGRELKLRNLIPANKTSSEQEAKLVQQQLGQIGVKVEITPVPLGDFFEKHVKTGNFDLTHFAWIGTPFPASSKGSIYKTQEQMQQNYGRVGNEAINKLFEEANAELDEQKAADLANRLDEEIWKTGHSLTTYQRPDVVGVRKGLANIGAYGFQRPNPYTKIGYVKG</sequence>
<dbReference type="RefSeq" id="WP_073487248.1">
    <property type="nucleotide sequence ID" value="NZ_FQVN01000008.1"/>
</dbReference>
<keyword evidence="5" id="KW-1185">Reference proteome</keyword>
<feature type="region of interest" description="Disordered" evidence="1">
    <location>
        <begin position="27"/>
        <end position="51"/>
    </location>
</feature>
<dbReference type="InterPro" id="IPR030678">
    <property type="entry name" value="Peptide/Ni-bd"/>
</dbReference>
<dbReference type="GO" id="GO:0042597">
    <property type="term" value="C:periplasmic space"/>
    <property type="evidence" value="ECO:0007669"/>
    <property type="project" value="UniProtKB-ARBA"/>
</dbReference>
<evidence type="ECO:0000256" key="2">
    <source>
        <dbReference type="SAM" id="SignalP"/>
    </source>
</evidence>
<evidence type="ECO:0000313" key="4">
    <source>
        <dbReference type="EMBL" id="SHG37884.1"/>
    </source>
</evidence>
<dbReference type="GO" id="GO:0015833">
    <property type="term" value="P:peptide transport"/>
    <property type="evidence" value="ECO:0007669"/>
    <property type="project" value="TreeGrafter"/>
</dbReference>
<dbReference type="Proteomes" id="UP000184501">
    <property type="component" value="Unassembled WGS sequence"/>
</dbReference>
<dbReference type="PROSITE" id="PS51257">
    <property type="entry name" value="PROKAR_LIPOPROTEIN"/>
    <property type="match status" value="1"/>
</dbReference>
<accession>A0A1M5JBC5</accession>
<dbReference type="Gene3D" id="3.40.190.10">
    <property type="entry name" value="Periplasmic binding protein-like II"/>
    <property type="match status" value="1"/>
</dbReference>
<organism evidence="4 5">
    <name type="scientific">Streptoalloteichus hindustanus</name>
    <dbReference type="NCBI Taxonomy" id="2017"/>
    <lineage>
        <taxon>Bacteria</taxon>
        <taxon>Bacillati</taxon>
        <taxon>Actinomycetota</taxon>
        <taxon>Actinomycetes</taxon>
        <taxon>Pseudonocardiales</taxon>
        <taxon>Pseudonocardiaceae</taxon>
        <taxon>Streptoalloteichus</taxon>
    </lineage>
</organism>
<proteinExistence type="predicted"/>
<dbReference type="Pfam" id="PF00496">
    <property type="entry name" value="SBP_bac_5"/>
    <property type="match status" value="1"/>
</dbReference>
<feature type="domain" description="Solute-binding protein family 5" evidence="3">
    <location>
        <begin position="109"/>
        <end position="469"/>
    </location>
</feature>
<gene>
    <name evidence="4" type="ORF">SAMN05444320_108212</name>
</gene>
<dbReference type="Gene3D" id="3.90.76.10">
    <property type="entry name" value="Dipeptide-binding Protein, Domain 1"/>
    <property type="match status" value="1"/>
</dbReference>
<dbReference type="OrthoDB" id="7888869at2"/>
<evidence type="ECO:0000313" key="5">
    <source>
        <dbReference type="Proteomes" id="UP000184501"/>
    </source>
</evidence>
<dbReference type="PANTHER" id="PTHR30290">
    <property type="entry name" value="PERIPLASMIC BINDING COMPONENT OF ABC TRANSPORTER"/>
    <property type="match status" value="1"/>
</dbReference>
<dbReference type="PANTHER" id="PTHR30290:SF65">
    <property type="entry name" value="MONOACYL PHOSPHATIDYLINOSITOL TETRAMANNOSIDE-BINDING PROTEIN LPQW-RELATED"/>
    <property type="match status" value="1"/>
</dbReference>
<evidence type="ECO:0000259" key="3">
    <source>
        <dbReference type="Pfam" id="PF00496"/>
    </source>
</evidence>
<dbReference type="SUPFAM" id="SSF53850">
    <property type="entry name" value="Periplasmic binding protein-like II"/>
    <property type="match status" value="1"/>
</dbReference>
<keyword evidence="2" id="KW-0732">Signal</keyword>
<dbReference type="EMBL" id="FQVN01000008">
    <property type="protein sequence ID" value="SHG37884.1"/>
    <property type="molecule type" value="Genomic_DNA"/>
</dbReference>